<gene>
    <name evidence="1" type="ORF">LHA_2168</name>
</gene>
<evidence type="ECO:0008006" key="3">
    <source>
        <dbReference type="Google" id="ProtNLM"/>
    </source>
</evidence>
<dbReference type="AlphaFoldDB" id="A0A0A8UUL4"/>
<organism evidence="1 2">
    <name type="scientific">Legionella hackeliae</name>
    <dbReference type="NCBI Taxonomy" id="449"/>
    <lineage>
        <taxon>Bacteria</taxon>
        <taxon>Pseudomonadati</taxon>
        <taxon>Pseudomonadota</taxon>
        <taxon>Gammaproteobacteria</taxon>
        <taxon>Legionellales</taxon>
        <taxon>Legionellaceae</taxon>
        <taxon>Legionella</taxon>
    </lineage>
</organism>
<evidence type="ECO:0000313" key="1">
    <source>
        <dbReference type="EMBL" id="CEK11191.1"/>
    </source>
</evidence>
<name>A0A0A8UUL4_LEGHA</name>
<dbReference type="EMBL" id="LN681225">
    <property type="protein sequence ID" value="CEK11191.1"/>
    <property type="molecule type" value="Genomic_DNA"/>
</dbReference>
<dbReference type="Gene3D" id="2.30.30.830">
    <property type="match status" value="1"/>
</dbReference>
<dbReference type="InterPro" id="IPR007446">
    <property type="entry name" value="PilP"/>
</dbReference>
<dbReference type="Pfam" id="PF04351">
    <property type="entry name" value="PilP"/>
    <property type="match status" value="1"/>
</dbReference>
<dbReference type="PATRIC" id="fig|449.7.peg.290"/>
<dbReference type="OrthoDB" id="5653931at2"/>
<accession>A0A0A8UUL4</accession>
<dbReference type="HOGENOM" id="CLU_1729083_0_0_6"/>
<dbReference type="RefSeq" id="WP_045106432.1">
    <property type="nucleotide sequence ID" value="NZ_LNYF01000001.1"/>
</dbReference>
<reference evidence="2" key="1">
    <citation type="submission" date="2014-09" db="EMBL/GenBank/DDBJ databases">
        <authorList>
            <person name="Gomez-Valero L."/>
        </authorList>
    </citation>
    <scope>NUCLEOTIDE SEQUENCE [LARGE SCALE GENOMIC DNA]</scope>
    <source>
        <strain evidence="2">ATCC35250</strain>
    </source>
</reference>
<keyword evidence="2" id="KW-1185">Reference proteome</keyword>
<protein>
    <recommendedName>
        <fullName evidence="3">Tfp pilus assembly protein PilP</fullName>
    </recommendedName>
</protein>
<dbReference type="KEGG" id="lha:LHA_2168"/>
<sequence>MLVSCGASDNDLFQYIQRIKSRKTLFQGNITVFKSLKKFNYPVSNKRNPFIISSAVDKQNLEENYSREFRQFIFNSLKFVGSLQSNSKSWVLVKEPNGKISVVKPGDCIGKENIELVKINNEVLLFRTHFFSDGKWQQKIVRVRLGRKAKG</sequence>
<dbReference type="STRING" id="449.LHA_2168"/>
<evidence type="ECO:0000313" key="2">
    <source>
        <dbReference type="Proteomes" id="UP000032803"/>
    </source>
</evidence>
<dbReference type="Proteomes" id="UP000032803">
    <property type="component" value="Chromosome I"/>
</dbReference>
<proteinExistence type="predicted"/>